<proteinExistence type="predicted"/>
<name>A0ABM1MYJ8_NICVS</name>
<evidence type="ECO:0000313" key="2">
    <source>
        <dbReference type="Proteomes" id="UP000695000"/>
    </source>
</evidence>
<dbReference type="Proteomes" id="UP000695000">
    <property type="component" value="Unplaced"/>
</dbReference>
<organism evidence="2 3">
    <name type="scientific">Nicrophorus vespilloides</name>
    <name type="common">Boreal carrion beetle</name>
    <dbReference type="NCBI Taxonomy" id="110193"/>
    <lineage>
        <taxon>Eukaryota</taxon>
        <taxon>Metazoa</taxon>
        <taxon>Ecdysozoa</taxon>
        <taxon>Arthropoda</taxon>
        <taxon>Hexapoda</taxon>
        <taxon>Insecta</taxon>
        <taxon>Pterygota</taxon>
        <taxon>Neoptera</taxon>
        <taxon>Endopterygota</taxon>
        <taxon>Coleoptera</taxon>
        <taxon>Polyphaga</taxon>
        <taxon>Staphyliniformia</taxon>
        <taxon>Silphidae</taxon>
        <taxon>Nicrophorinae</taxon>
        <taxon>Nicrophorus</taxon>
    </lineage>
</organism>
<protein>
    <submittedName>
        <fullName evidence="3">Ejaculatory bulb-specific protein 3-like</fullName>
    </submittedName>
</protein>
<dbReference type="PANTHER" id="PTHR11257">
    <property type="entry name" value="CHEMOSENSORY PROTEIN-RELATED"/>
    <property type="match status" value="1"/>
</dbReference>
<evidence type="ECO:0000313" key="3">
    <source>
        <dbReference type="RefSeq" id="XP_017779648.1"/>
    </source>
</evidence>
<keyword evidence="1" id="KW-0732">Signal</keyword>
<dbReference type="Gene3D" id="1.10.2080.10">
    <property type="entry name" value="Insect odorant-binding protein A10/Ejaculatory bulb-specific protein 3"/>
    <property type="match status" value="1"/>
</dbReference>
<evidence type="ECO:0000256" key="1">
    <source>
        <dbReference type="SAM" id="SignalP"/>
    </source>
</evidence>
<accession>A0ABM1MYJ8</accession>
<keyword evidence="2" id="KW-1185">Reference proteome</keyword>
<sequence length="145" mass="16348">MFKLSLELVCVLAAFILINDNPKSISAKSIIDKREVTEYPTKYDDIDVDKIVSSKRLMQNYANCLLDKSSCTPEGTTLKMYLPDAIATRCSKCSEKQKKIVGTVLSHLGQFHTELFNELLDKYDPDGVIKAQYDGSDLDDEDEEN</sequence>
<gene>
    <name evidence="3" type="primary">LOC108564954</name>
</gene>
<dbReference type="InterPro" id="IPR036682">
    <property type="entry name" value="OS_D_A10/PebIII_sf"/>
</dbReference>
<reference evidence="3" key="1">
    <citation type="submission" date="2025-08" db="UniProtKB">
        <authorList>
            <consortium name="RefSeq"/>
        </authorList>
    </citation>
    <scope>IDENTIFICATION</scope>
    <source>
        <tissue evidence="3">Whole Larva</tissue>
    </source>
</reference>
<dbReference type="PANTHER" id="PTHR11257:SF12">
    <property type="entry name" value="EJACULATORY BULB-SPECIFIC PROTEIN 3-RELATED"/>
    <property type="match status" value="1"/>
</dbReference>
<dbReference type="RefSeq" id="XP_017779648.1">
    <property type="nucleotide sequence ID" value="XM_017924159.1"/>
</dbReference>
<dbReference type="InterPro" id="IPR005055">
    <property type="entry name" value="A10/PebIII"/>
</dbReference>
<dbReference type="SUPFAM" id="SSF100910">
    <property type="entry name" value="Chemosensory protein Csp2"/>
    <property type="match status" value="1"/>
</dbReference>
<dbReference type="Pfam" id="PF03392">
    <property type="entry name" value="OS-D"/>
    <property type="match status" value="1"/>
</dbReference>
<feature type="signal peptide" evidence="1">
    <location>
        <begin position="1"/>
        <end position="27"/>
    </location>
</feature>
<feature type="chain" id="PRO_5045349749" evidence="1">
    <location>
        <begin position="28"/>
        <end position="145"/>
    </location>
</feature>
<dbReference type="GeneID" id="108564954"/>